<dbReference type="AlphaFoldDB" id="A0A2H0W821"/>
<reference evidence="9" key="1">
    <citation type="submission" date="2017-09" db="EMBL/GenBank/DDBJ databases">
        <title>Depth-based differentiation of microbial function through sediment-hosted aquifers and enrichment of novel symbionts in the deep terrestrial subsurface.</title>
        <authorList>
            <person name="Probst A.J."/>
            <person name="Ladd B."/>
            <person name="Jarett J.K."/>
            <person name="Geller-Mcgrath D.E."/>
            <person name="Sieber C.M.K."/>
            <person name="Emerson J.B."/>
            <person name="Anantharaman K."/>
            <person name="Thomas B.C."/>
            <person name="Malmstrom R."/>
            <person name="Stieglmeier M."/>
            <person name="Klingl A."/>
            <person name="Woyke T."/>
            <person name="Ryan C.M."/>
            <person name="Banfield J.F."/>
        </authorList>
    </citation>
    <scope>NUCLEOTIDE SEQUENCE [LARGE SCALE GENOMIC DNA]</scope>
</reference>
<dbReference type="PANTHER" id="PTHR10744">
    <property type="entry name" value="40S RIBOSOMAL PROTEIN S11 FAMILY MEMBER"/>
    <property type="match status" value="1"/>
</dbReference>
<organism evidence="8 9">
    <name type="scientific">Candidatus Beckwithbacteria bacterium CG10_big_fil_rev_8_21_14_0_10_34_10</name>
    <dbReference type="NCBI Taxonomy" id="1974495"/>
    <lineage>
        <taxon>Bacteria</taxon>
        <taxon>Candidatus Beckwithiibacteriota</taxon>
    </lineage>
</organism>
<dbReference type="GO" id="GO:0022627">
    <property type="term" value="C:cytosolic small ribosomal subunit"/>
    <property type="evidence" value="ECO:0007669"/>
    <property type="project" value="UniProtKB-UniRule"/>
</dbReference>
<dbReference type="InterPro" id="IPR012340">
    <property type="entry name" value="NA-bd_OB-fold"/>
</dbReference>
<dbReference type="Pfam" id="PF00366">
    <property type="entry name" value="Ribosomal_S17"/>
    <property type="match status" value="1"/>
</dbReference>
<comment type="similarity">
    <text evidence="1 6 7">Belongs to the universal ribosomal protein uS17 family.</text>
</comment>
<protein>
    <recommendedName>
        <fullName evidence="6">Small ribosomal subunit protein uS17</fullName>
    </recommendedName>
</protein>
<dbReference type="GO" id="GO:0006412">
    <property type="term" value="P:translation"/>
    <property type="evidence" value="ECO:0007669"/>
    <property type="project" value="UniProtKB-UniRule"/>
</dbReference>
<dbReference type="InterPro" id="IPR019979">
    <property type="entry name" value="Ribosomal_uS17_CS"/>
</dbReference>
<keyword evidence="3 6" id="KW-0694">RNA-binding</keyword>
<proteinExistence type="inferred from homology"/>
<keyword evidence="2 6" id="KW-0699">rRNA-binding</keyword>
<evidence type="ECO:0000256" key="4">
    <source>
        <dbReference type="ARBA" id="ARBA00022980"/>
    </source>
</evidence>
<dbReference type="SUPFAM" id="SSF50249">
    <property type="entry name" value="Nucleic acid-binding proteins"/>
    <property type="match status" value="1"/>
</dbReference>
<dbReference type="EMBL" id="PEZT01000029">
    <property type="protein sequence ID" value="PIS08715.1"/>
    <property type="molecule type" value="Genomic_DNA"/>
</dbReference>
<evidence type="ECO:0000256" key="1">
    <source>
        <dbReference type="ARBA" id="ARBA00010254"/>
    </source>
</evidence>
<dbReference type="Gene3D" id="2.40.50.140">
    <property type="entry name" value="Nucleic acid-binding proteins"/>
    <property type="match status" value="1"/>
</dbReference>
<evidence type="ECO:0000256" key="3">
    <source>
        <dbReference type="ARBA" id="ARBA00022884"/>
    </source>
</evidence>
<evidence type="ECO:0000313" key="8">
    <source>
        <dbReference type="EMBL" id="PIS08715.1"/>
    </source>
</evidence>
<dbReference type="CDD" id="cd00364">
    <property type="entry name" value="Ribosomal_uS17"/>
    <property type="match status" value="1"/>
</dbReference>
<comment type="function">
    <text evidence="6">One of the primary rRNA binding proteins, it binds specifically to the 5'-end of 16S ribosomal RNA.</text>
</comment>
<dbReference type="HAMAP" id="MF_01345_B">
    <property type="entry name" value="Ribosomal_uS17_B"/>
    <property type="match status" value="1"/>
</dbReference>
<gene>
    <name evidence="6 8" type="primary">rpsQ</name>
    <name evidence="8" type="ORF">COT75_05235</name>
</gene>
<keyword evidence="4 6" id="KW-0689">Ribosomal protein</keyword>
<name>A0A2H0W821_9BACT</name>
<evidence type="ECO:0000256" key="2">
    <source>
        <dbReference type="ARBA" id="ARBA00022730"/>
    </source>
</evidence>
<comment type="caution">
    <text evidence="8">The sequence shown here is derived from an EMBL/GenBank/DDBJ whole genome shotgun (WGS) entry which is preliminary data.</text>
</comment>
<comment type="subunit">
    <text evidence="6">Part of the 30S ribosomal subunit.</text>
</comment>
<evidence type="ECO:0000313" key="9">
    <source>
        <dbReference type="Proteomes" id="UP000230093"/>
    </source>
</evidence>
<dbReference type="NCBIfam" id="NF004123">
    <property type="entry name" value="PRK05610.1"/>
    <property type="match status" value="1"/>
</dbReference>
<accession>A0A2H0W821</accession>
<dbReference type="InterPro" id="IPR019984">
    <property type="entry name" value="Ribosomal_uS17_bact/chlr"/>
</dbReference>
<dbReference type="PROSITE" id="PS00056">
    <property type="entry name" value="RIBOSOMAL_S17"/>
    <property type="match status" value="1"/>
</dbReference>
<dbReference type="NCBIfam" id="TIGR03635">
    <property type="entry name" value="uS17_bact"/>
    <property type="match status" value="1"/>
</dbReference>
<evidence type="ECO:0000256" key="6">
    <source>
        <dbReference type="HAMAP-Rule" id="MF_01345"/>
    </source>
</evidence>
<dbReference type="PANTHER" id="PTHR10744:SF1">
    <property type="entry name" value="SMALL RIBOSOMAL SUBUNIT PROTEIN US17M"/>
    <property type="match status" value="1"/>
</dbReference>
<dbReference type="InterPro" id="IPR000266">
    <property type="entry name" value="Ribosomal_uS17"/>
</dbReference>
<dbReference type="PRINTS" id="PR00973">
    <property type="entry name" value="RIBOSOMALS17"/>
</dbReference>
<evidence type="ECO:0000256" key="5">
    <source>
        <dbReference type="ARBA" id="ARBA00023274"/>
    </source>
</evidence>
<sequence length="77" mass="9176">MRQLKGKVLSQKMTKSAVVEVSRFWTHPIYKKRIKKTKKYLVHNEIKVKDGDPVIIQECRPISKKKRFELIKVIINK</sequence>
<dbReference type="GO" id="GO:0003735">
    <property type="term" value="F:structural constituent of ribosome"/>
    <property type="evidence" value="ECO:0007669"/>
    <property type="project" value="UniProtKB-UniRule"/>
</dbReference>
<keyword evidence="5 6" id="KW-0687">Ribonucleoprotein</keyword>
<dbReference type="GO" id="GO:0019843">
    <property type="term" value="F:rRNA binding"/>
    <property type="evidence" value="ECO:0007669"/>
    <property type="project" value="UniProtKB-UniRule"/>
</dbReference>
<dbReference type="Proteomes" id="UP000230093">
    <property type="component" value="Unassembled WGS sequence"/>
</dbReference>
<evidence type="ECO:0000256" key="7">
    <source>
        <dbReference type="RuleBase" id="RU003872"/>
    </source>
</evidence>